<protein>
    <submittedName>
        <fullName evidence="8">Unplaced genomic scaffold SPHSTscaffold_88, whole genome shotgun sequence</fullName>
    </submittedName>
</protein>
<feature type="binding site" evidence="5">
    <location>
        <begin position="126"/>
        <end position="129"/>
    </location>
    <ligand>
        <name>FAD</name>
        <dbReference type="ChEBI" id="CHEBI:57692"/>
    </ligand>
</feature>
<name>A0A0C9UT56_SPHS4</name>
<dbReference type="GO" id="GO:0050660">
    <property type="term" value="F:flavin adenine dinucleotide binding"/>
    <property type="evidence" value="ECO:0007669"/>
    <property type="project" value="InterPro"/>
</dbReference>
<dbReference type="SUPFAM" id="SSF51905">
    <property type="entry name" value="FAD/NAD(P)-binding domain"/>
    <property type="match status" value="1"/>
</dbReference>
<evidence type="ECO:0000313" key="9">
    <source>
        <dbReference type="Proteomes" id="UP000054279"/>
    </source>
</evidence>
<comment type="similarity">
    <text evidence="2">Belongs to the GMC oxidoreductase family.</text>
</comment>
<keyword evidence="6" id="KW-0732">Signal</keyword>
<dbReference type="HOGENOM" id="CLU_002865_6_3_1"/>
<accession>A0A0C9UT56</accession>
<dbReference type="InterPro" id="IPR012132">
    <property type="entry name" value="GMC_OxRdtase"/>
</dbReference>
<dbReference type="InterPro" id="IPR036188">
    <property type="entry name" value="FAD/NAD-bd_sf"/>
</dbReference>
<evidence type="ECO:0000256" key="4">
    <source>
        <dbReference type="ARBA" id="ARBA00022827"/>
    </source>
</evidence>
<dbReference type="Gene3D" id="3.50.50.60">
    <property type="entry name" value="FAD/NAD(P)-binding domain"/>
    <property type="match status" value="1"/>
</dbReference>
<dbReference type="OrthoDB" id="269227at2759"/>
<dbReference type="PROSITE" id="PS00624">
    <property type="entry name" value="GMC_OXRED_2"/>
    <property type="match status" value="1"/>
</dbReference>
<feature type="chain" id="PRO_5002204326" evidence="6">
    <location>
        <begin position="26"/>
        <end position="586"/>
    </location>
</feature>
<dbReference type="PROSITE" id="PS51257">
    <property type="entry name" value="PROKAR_LIPOPROTEIN"/>
    <property type="match status" value="1"/>
</dbReference>
<feature type="binding site" evidence="5">
    <location>
        <position position="118"/>
    </location>
    <ligand>
        <name>FAD</name>
        <dbReference type="ChEBI" id="CHEBI:57692"/>
    </ligand>
</feature>
<gene>
    <name evidence="8" type="ORF">M422DRAFT_259207</name>
</gene>
<evidence type="ECO:0000313" key="8">
    <source>
        <dbReference type="EMBL" id="KIJ38059.1"/>
    </source>
</evidence>
<evidence type="ECO:0000256" key="1">
    <source>
        <dbReference type="ARBA" id="ARBA00001974"/>
    </source>
</evidence>
<dbReference type="AlphaFoldDB" id="A0A0C9UT56"/>
<sequence length="586" mass="63276">MVAFFFKANILAIVPIALLSGVSCALYNNAADLPSLEYDFVVVGGGPGGSVVANRLTENPKVSVLLLEAGPSNEGITNIIVPFFKAFTGNPGPIDWNYTVVPQPGLNNRTLNFARGFVLGGCSSLNGMVYLRGSAEDYDRYAQLTGDSGWSWNKLLPYFFKNEKWIPPADNHNTTGEFDPKFHSLNGITSVGLPGFPRALDPRILAVTKEMPHEFPYVEDHNSGKPLGVGWCQYTIATFKRDSSATSYLGPPFISRPNLHVLVNARGLRAINTGKRQGKPAFNAFEFSQSRDAPPIRLSVRKEIIVSTGALNTPQILLHSGIGDKNHLSEMGIKTIVDLPDVGRNLSVHPSLRLVYQVNSTETYDDILRNTTLQAELLDQWNKTHQGPLVAGQESHTALIRLPKSVKFPGNIDPAAGPNTPHIILNFEPLCFLIHSTTTILGGTIVLNTTNPFDQPRIDLGVLTSPFDVVALREGIKAANRFVSAKAFKGYILSLTGTIGNATTDEEIDAYVRATTGPSGHVSGTASMSPKGASHGVVDPDLRVKGVSGIRVVDASVFPVIPSGNTQAPVYAIAERAADLIKKFWS</sequence>
<keyword evidence="9" id="KW-1185">Reference proteome</keyword>
<feature type="domain" description="Glucose-methanol-choline oxidoreductase N-terminal" evidence="7">
    <location>
        <begin position="309"/>
        <end position="323"/>
    </location>
</feature>
<dbReference type="PANTHER" id="PTHR11552">
    <property type="entry name" value="GLUCOSE-METHANOL-CHOLINE GMC OXIDOREDUCTASE"/>
    <property type="match status" value="1"/>
</dbReference>
<dbReference type="InterPro" id="IPR007867">
    <property type="entry name" value="GMC_OxRtase_C"/>
</dbReference>
<proteinExistence type="inferred from homology"/>
<dbReference type="PIRSF" id="PIRSF000137">
    <property type="entry name" value="Alcohol_oxidase"/>
    <property type="match status" value="1"/>
</dbReference>
<dbReference type="Proteomes" id="UP000054279">
    <property type="component" value="Unassembled WGS sequence"/>
</dbReference>
<keyword evidence="4 5" id="KW-0274">FAD</keyword>
<evidence type="ECO:0000256" key="6">
    <source>
        <dbReference type="SAM" id="SignalP"/>
    </source>
</evidence>
<dbReference type="GO" id="GO:0016614">
    <property type="term" value="F:oxidoreductase activity, acting on CH-OH group of donors"/>
    <property type="evidence" value="ECO:0007669"/>
    <property type="project" value="InterPro"/>
</dbReference>
<evidence type="ECO:0000256" key="2">
    <source>
        <dbReference type="ARBA" id="ARBA00010790"/>
    </source>
</evidence>
<evidence type="ECO:0000259" key="7">
    <source>
        <dbReference type="PROSITE" id="PS00624"/>
    </source>
</evidence>
<keyword evidence="3" id="KW-0285">Flavoprotein</keyword>
<dbReference type="Pfam" id="PF00732">
    <property type="entry name" value="GMC_oxred_N"/>
    <property type="match status" value="1"/>
</dbReference>
<feature type="signal peptide" evidence="6">
    <location>
        <begin position="1"/>
        <end position="25"/>
    </location>
</feature>
<dbReference type="EMBL" id="KN837163">
    <property type="protein sequence ID" value="KIJ38059.1"/>
    <property type="molecule type" value="Genomic_DNA"/>
</dbReference>
<organism evidence="8 9">
    <name type="scientific">Sphaerobolus stellatus (strain SS14)</name>
    <dbReference type="NCBI Taxonomy" id="990650"/>
    <lineage>
        <taxon>Eukaryota</taxon>
        <taxon>Fungi</taxon>
        <taxon>Dikarya</taxon>
        <taxon>Basidiomycota</taxon>
        <taxon>Agaricomycotina</taxon>
        <taxon>Agaricomycetes</taxon>
        <taxon>Phallomycetidae</taxon>
        <taxon>Geastrales</taxon>
        <taxon>Sphaerobolaceae</taxon>
        <taxon>Sphaerobolus</taxon>
    </lineage>
</organism>
<reference evidence="8 9" key="1">
    <citation type="submission" date="2014-06" db="EMBL/GenBank/DDBJ databases">
        <title>Evolutionary Origins and Diversification of the Mycorrhizal Mutualists.</title>
        <authorList>
            <consortium name="DOE Joint Genome Institute"/>
            <consortium name="Mycorrhizal Genomics Consortium"/>
            <person name="Kohler A."/>
            <person name="Kuo A."/>
            <person name="Nagy L.G."/>
            <person name="Floudas D."/>
            <person name="Copeland A."/>
            <person name="Barry K.W."/>
            <person name="Cichocki N."/>
            <person name="Veneault-Fourrey C."/>
            <person name="LaButti K."/>
            <person name="Lindquist E.A."/>
            <person name="Lipzen A."/>
            <person name="Lundell T."/>
            <person name="Morin E."/>
            <person name="Murat C."/>
            <person name="Riley R."/>
            <person name="Ohm R."/>
            <person name="Sun H."/>
            <person name="Tunlid A."/>
            <person name="Henrissat B."/>
            <person name="Grigoriev I.V."/>
            <person name="Hibbett D.S."/>
            <person name="Martin F."/>
        </authorList>
    </citation>
    <scope>NUCLEOTIDE SEQUENCE [LARGE SCALE GENOMIC DNA]</scope>
    <source>
        <strain evidence="8 9">SS14</strain>
    </source>
</reference>
<dbReference type="InterPro" id="IPR000172">
    <property type="entry name" value="GMC_OxRdtase_N"/>
</dbReference>
<evidence type="ECO:0000256" key="3">
    <source>
        <dbReference type="ARBA" id="ARBA00022630"/>
    </source>
</evidence>
<dbReference type="Gene3D" id="3.30.560.10">
    <property type="entry name" value="Glucose Oxidase, domain 3"/>
    <property type="match status" value="1"/>
</dbReference>
<dbReference type="Pfam" id="PF05199">
    <property type="entry name" value="GMC_oxred_C"/>
    <property type="match status" value="1"/>
</dbReference>
<dbReference type="PANTHER" id="PTHR11552:SF147">
    <property type="entry name" value="CHOLINE DEHYDROGENASE, MITOCHONDRIAL"/>
    <property type="match status" value="1"/>
</dbReference>
<comment type="cofactor">
    <cofactor evidence="1 5">
        <name>FAD</name>
        <dbReference type="ChEBI" id="CHEBI:57692"/>
    </cofactor>
</comment>
<evidence type="ECO:0000256" key="5">
    <source>
        <dbReference type="PIRSR" id="PIRSR000137-2"/>
    </source>
</evidence>
<dbReference type="SUPFAM" id="SSF54373">
    <property type="entry name" value="FAD-linked reductases, C-terminal domain"/>
    <property type="match status" value="1"/>
</dbReference>